<proteinExistence type="inferred from homology"/>
<comment type="similarity">
    <text evidence="7">Belongs to the DHHC palmitoyltransferase family.</text>
</comment>
<feature type="compositionally biased region" description="Pro residues" evidence="8">
    <location>
        <begin position="530"/>
        <end position="548"/>
    </location>
</feature>
<feature type="region of interest" description="Disordered" evidence="8">
    <location>
        <begin position="370"/>
        <end position="405"/>
    </location>
</feature>
<evidence type="ECO:0000256" key="7">
    <source>
        <dbReference type="RuleBase" id="RU079119"/>
    </source>
</evidence>
<keyword evidence="5 7" id="KW-0472">Membrane</keyword>
<dbReference type="OrthoDB" id="272303at2759"/>
<sequence length="663" mass="71180">MRAGPRAIVAVEEEDAADEEPQPPRRPPRTSNQKRPPPRVAANPSQQPAKQQAAPTVPTPCCSFQTSLGPPEYRKWRRLHGLQLPLHPQQVAGWVTLAAFTAATFLVLVPALGPELRPSVMPVLACLFAVHAGSHLAAVLLDPADAPLRRLRVRTAVPEFDRTKHAHVIEHGRCHLCNIATTGPRTKHCSVCNKCVGRFDHHCKWLNHCVGGRNYAAFLVCVVSAVLTALVVVGVAVAELVLYHVNPHWLSPWTYVPYNRTVGSVPSDAHFPFQDTAFLCVVSALGVLAAVSAGLLLHLCLFHVYISLLGITTYEYIRRYRSLAAAAAAAVKAPKTVSKQGGSVRGSRSASELSFRTGGYQQPEVTEYTGCECNPGRIPVGPPPPRHRPPPRQPPRQRAAAAQSSSFLSRLCASFSAPGPRAGGAAYPPGVGVRRNQVRPTAESPQARLMGSRPGSRPGSAGSTGKSSRHNSGKRHSDDRPRRPSSGDSNKYSPLPALPVPSRRRLQGVSLKELGDVLAYAQDPKQQPQPAQPPQPQPRRPTPQPARPKSPTLSPIHESGLSNPSTPQRPRTARQTPDSDSPPGAGHEAIPSSDPEDPDDDEYAHSIMYIDEDEGTYFTASMSSMSSAMTPLTPLTPLTPMSTGFSAASWAASKEARAPASAL</sequence>
<accession>A0A6P9A4S2</accession>
<dbReference type="KEGG" id="tpal:117651998"/>
<dbReference type="Proteomes" id="UP000515158">
    <property type="component" value="Unplaced"/>
</dbReference>
<feature type="compositionally biased region" description="Low complexity" evidence="8">
    <location>
        <begin position="420"/>
        <end position="430"/>
    </location>
</feature>
<gene>
    <name evidence="11" type="primary">LOC117651998</name>
</gene>
<dbReference type="RefSeq" id="XP_034252515.1">
    <property type="nucleotide sequence ID" value="XM_034396624.1"/>
</dbReference>
<evidence type="ECO:0000256" key="1">
    <source>
        <dbReference type="ARBA" id="ARBA00004141"/>
    </source>
</evidence>
<dbReference type="FunCoup" id="A0A6P9A4S2">
    <property type="interactions" value="9"/>
</dbReference>
<comment type="domain">
    <text evidence="7">The DHHC domain is required for palmitoyltransferase activity.</text>
</comment>
<feature type="compositionally biased region" description="Acidic residues" evidence="8">
    <location>
        <begin position="11"/>
        <end position="21"/>
    </location>
</feature>
<feature type="region of interest" description="Disordered" evidence="8">
    <location>
        <begin position="420"/>
        <end position="604"/>
    </location>
</feature>
<feature type="transmembrane region" description="Helical" evidence="7">
    <location>
        <begin position="91"/>
        <end position="113"/>
    </location>
</feature>
<dbReference type="AlphaFoldDB" id="A0A6P9A4S2"/>
<protein>
    <recommendedName>
        <fullName evidence="7">Palmitoyltransferase</fullName>
        <ecNumber evidence="7">2.3.1.225</ecNumber>
    </recommendedName>
</protein>
<organism evidence="11">
    <name type="scientific">Thrips palmi</name>
    <name type="common">Melon thrips</name>
    <dbReference type="NCBI Taxonomy" id="161013"/>
    <lineage>
        <taxon>Eukaryota</taxon>
        <taxon>Metazoa</taxon>
        <taxon>Ecdysozoa</taxon>
        <taxon>Arthropoda</taxon>
        <taxon>Hexapoda</taxon>
        <taxon>Insecta</taxon>
        <taxon>Pterygota</taxon>
        <taxon>Neoptera</taxon>
        <taxon>Paraneoptera</taxon>
        <taxon>Thysanoptera</taxon>
        <taxon>Terebrantia</taxon>
        <taxon>Thripoidea</taxon>
        <taxon>Thripidae</taxon>
        <taxon>Thrips</taxon>
    </lineage>
</organism>
<keyword evidence="3 7" id="KW-0812">Transmembrane</keyword>
<dbReference type="EC" id="2.3.1.225" evidence="7"/>
<evidence type="ECO:0000256" key="2">
    <source>
        <dbReference type="ARBA" id="ARBA00022679"/>
    </source>
</evidence>
<reference evidence="11" key="1">
    <citation type="submission" date="2025-08" db="UniProtKB">
        <authorList>
            <consortium name="RefSeq"/>
        </authorList>
    </citation>
    <scope>IDENTIFICATION</scope>
    <source>
        <tissue evidence="11">Total insect</tissue>
    </source>
</reference>
<name>A0A6P9A4S2_THRPL</name>
<evidence type="ECO:0000256" key="3">
    <source>
        <dbReference type="ARBA" id="ARBA00022692"/>
    </source>
</evidence>
<keyword evidence="10" id="KW-1185">Reference proteome</keyword>
<evidence type="ECO:0000313" key="11">
    <source>
        <dbReference type="RefSeq" id="XP_034252515.1"/>
    </source>
</evidence>
<evidence type="ECO:0000256" key="5">
    <source>
        <dbReference type="ARBA" id="ARBA00023136"/>
    </source>
</evidence>
<feature type="compositionally biased region" description="Polar residues" evidence="8">
    <location>
        <begin position="560"/>
        <end position="579"/>
    </location>
</feature>
<dbReference type="GO" id="GO:0016020">
    <property type="term" value="C:membrane"/>
    <property type="evidence" value="ECO:0007669"/>
    <property type="project" value="UniProtKB-SubCell"/>
</dbReference>
<evidence type="ECO:0000256" key="6">
    <source>
        <dbReference type="ARBA" id="ARBA00023315"/>
    </source>
</evidence>
<dbReference type="GO" id="GO:0019706">
    <property type="term" value="F:protein-cysteine S-palmitoyltransferase activity"/>
    <property type="evidence" value="ECO:0007669"/>
    <property type="project" value="UniProtKB-EC"/>
</dbReference>
<dbReference type="GO" id="GO:0006612">
    <property type="term" value="P:protein targeting to membrane"/>
    <property type="evidence" value="ECO:0007669"/>
    <property type="project" value="TreeGrafter"/>
</dbReference>
<dbReference type="PANTHER" id="PTHR22883:SF203">
    <property type="entry name" value="PALMITOYLTRANSFERASE"/>
    <property type="match status" value="1"/>
</dbReference>
<feature type="compositionally biased region" description="Low complexity" evidence="8">
    <location>
        <begin position="41"/>
        <end position="60"/>
    </location>
</feature>
<dbReference type="GeneID" id="117651998"/>
<evidence type="ECO:0000256" key="8">
    <source>
        <dbReference type="SAM" id="MobiDB-lite"/>
    </source>
</evidence>
<evidence type="ECO:0000259" key="9">
    <source>
        <dbReference type="Pfam" id="PF01529"/>
    </source>
</evidence>
<feature type="compositionally biased region" description="Low complexity" evidence="8">
    <location>
        <begin position="451"/>
        <end position="463"/>
    </location>
</feature>
<dbReference type="InterPro" id="IPR039859">
    <property type="entry name" value="PFA4/ZDH16/20/ERF2-like"/>
</dbReference>
<evidence type="ECO:0000256" key="4">
    <source>
        <dbReference type="ARBA" id="ARBA00022989"/>
    </source>
</evidence>
<dbReference type="InterPro" id="IPR001594">
    <property type="entry name" value="Palmitoyltrfase_DHHC"/>
</dbReference>
<keyword evidence="4 7" id="KW-1133">Transmembrane helix</keyword>
<evidence type="ECO:0000313" key="10">
    <source>
        <dbReference type="Proteomes" id="UP000515158"/>
    </source>
</evidence>
<dbReference type="GO" id="GO:0005794">
    <property type="term" value="C:Golgi apparatus"/>
    <property type="evidence" value="ECO:0007669"/>
    <property type="project" value="TreeGrafter"/>
</dbReference>
<comment type="subcellular location">
    <subcellularLocation>
        <location evidence="1">Membrane</location>
        <topology evidence="1">Multi-pass membrane protein</topology>
    </subcellularLocation>
</comment>
<dbReference type="GO" id="GO:0005783">
    <property type="term" value="C:endoplasmic reticulum"/>
    <property type="evidence" value="ECO:0007669"/>
    <property type="project" value="TreeGrafter"/>
</dbReference>
<dbReference type="Pfam" id="PF01529">
    <property type="entry name" value="DHHC"/>
    <property type="match status" value="1"/>
</dbReference>
<feature type="domain" description="Palmitoyltransferase DHHC" evidence="9">
    <location>
        <begin position="172"/>
        <end position="318"/>
    </location>
</feature>
<feature type="transmembrane region" description="Helical" evidence="7">
    <location>
        <begin position="119"/>
        <end position="141"/>
    </location>
</feature>
<comment type="catalytic activity">
    <reaction evidence="7">
        <text>L-cysteinyl-[protein] + hexadecanoyl-CoA = S-hexadecanoyl-L-cysteinyl-[protein] + CoA</text>
        <dbReference type="Rhea" id="RHEA:36683"/>
        <dbReference type="Rhea" id="RHEA-COMP:10131"/>
        <dbReference type="Rhea" id="RHEA-COMP:11032"/>
        <dbReference type="ChEBI" id="CHEBI:29950"/>
        <dbReference type="ChEBI" id="CHEBI:57287"/>
        <dbReference type="ChEBI" id="CHEBI:57379"/>
        <dbReference type="ChEBI" id="CHEBI:74151"/>
        <dbReference type="EC" id="2.3.1.225"/>
    </reaction>
</comment>
<keyword evidence="6 7" id="KW-0012">Acyltransferase</keyword>
<dbReference type="PANTHER" id="PTHR22883">
    <property type="entry name" value="ZINC FINGER DHHC DOMAIN CONTAINING PROTEIN"/>
    <property type="match status" value="1"/>
</dbReference>
<feature type="region of interest" description="Disordered" evidence="8">
    <location>
        <begin position="1"/>
        <end position="63"/>
    </location>
</feature>
<feature type="transmembrane region" description="Helical" evidence="7">
    <location>
        <begin position="215"/>
        <end position="243"/>
    </location>
</feature>
<dbReference type="PROSITE" id="PS50216">
    <property type="entry name" value="DHHC"/>
    <property type="match status" value="1"/>
</dbReference>
<feature type="transmembrane region" description="Helical" evidence="7">
    <location>
        <begin position="276"/>
        <end position="309"/>
    </location>
</feature>
<dbReference type="InParanoid" id="A0A6P9A4S2"/>
<feature type="region of interest" description="Disordered" evidence="8">
    <location>
        <begin position="338"/>
        <end position="357"/>
    </location>
</feature>
<keyword evidence="2 7" id="KW-0808">Transferase</keyword>